<feature type="transmembrane region" description="Helical" evidence="2">
    <location>
        <begin position="450"/>
        <end position="471"/>
    </location>
</feature>
<dbReference type="VEuPathDB" id="VectorBase:AATE006953"/>
<proteinExistence type="predicted"/>
<feature type="transmembrane region" description="Helical" evidence="2">
    <location>
        <begin position="572"/>
        <end position="600"/>
    </location>
</feature>
<evidence type="ECO:0000256" key="1">
    <source>
        <dbReference type="SAM" id="MobiDB-lite"/>
    </source>
</evidence>
<organism evidence="4">
    <name type="scientific">Anopheles atroparvus</name>
    <name type="common">European mosquito</name>
    <dbReference type="NCBI Taxonomy" id="41427"/>
    <lineage>
        <taxon>Eukaryota</taxon>
        <taxon>Metazoa</taxon>
        <taxon>Ecdysozoa</taxon>
        <taxon>Arthropoda</taxon>
        <taxon>Hexapoda</taxon>
        <taxon>Insecta</taxon>
        <taxon>Pterygota</taxon>
        <taxon>Neoptera</taxon>
        <taxon>Endopterygota</taxon>
        <taxon>Diptera</taxon>
        <taxon>Nematocera</taxon>
        <taxon>Culicoidea</taxon>
        <taxon>Culicidae</taxon>
        <taxon>Anophelinae</taxon>
        <taxon>Anopheles</taxon>
    </lineage>
</organism>
<feature type="signal peptide" evidence="3">
    <location>
        <begin position="1"/>
        <end position="30"/>
    </location>
</feature>
<keyword evidence="2" id="KW-0472">Membrane</keyword>
<evidence type="ECO:0000256" key="2">
    <source>
        <dbReference type="SAM" id="Phobius"/>
    </source>
</evidence>
<feature type="chain" id="PRO_5043388588" evidence="3">
    <location>
        <begin position="31"/>
        <end position="709"/>
    </location>
</feature>
<name>A0A182IWQ0_ANOAO</name>
<sequence>MPYDEDEWFWLGGWCPVALLLLVLAPSRSAATGDASRPGVGGGRPTTTSASESEPDSRLSSESVPLESSSSLLDVNDDTLGIRLSLAREDVRINAVPAPLEPADVDEDPSAFGPITPFDGERTVLLDVVVVSPLDDSFSESEPRTMSSWSLLRESSSCGTGLGCLRMRRKLGILGMVARKPSPTNPPLLLSRLSYVWLSSWFRSGALSILSSAAAAAAAADTPTVDASADVIPLPLATPEVPASVALLPAPAPALTSPSLLLHSCSSHQASYFLKAVFSIIFLLKSFFRICFSSATMRSTTRSLATSYWLRFVPRPRSSPSGRDRKRLLLLPLSCPRPMVPPEVVGRAVPAHWAVGASVVRPAEECPFWSPPSRTGTAYPAPASRHHAHSERLECVLIFRGQLGRRRWLSGLCRWRWTWRSTWRGLPFYDLLLHLDGCRWRGGRGGDRRMFIRCGASLALLSILLLVVAQLQERCRTERFLLEQKRYPGVEIERAATVVVGRRGRLDRFCIAWRRCAITVTVPRLTVAFSTHNLFGVPLSFAELVIAHPISVALAEPIAIPVSVSRPRIAPLTFAFSISVSLSIPLPVAVAFAVTVPLLVTVPFFVTIALLTVPPHPVTLVVVVIGLAILLVVQSLAVLAERILEHVQHFAHHGRAVKLFHAKPRRADVLEHYSRQPEIALLFAAAADPGVNGAPSIALLSIVPFIACS</sequence>
<accession>A0A182IWQ0</accession>
<keyword evidence="2" id="KW-1133">Transmembrane helix</keyword>
<keyword evidence="2" id="KW-0812">Transmembrane</keyword>
<feature type="transmembrane region" description="Helical" evidence="2">
    <location>
        <begin position="620"/>
        <end position="640"/>
    </location>
</feature>
<evidence type="ECO:0000313" key="4">
    <source>
        <dbReference type="EnsemblMetazoa" id="AATE006953-PA.1"/>
    </source>
</evidence>
<feature type="compositionally biased region" description="Low complexity" evidence="1">
    <location>
        <begin position="58"/>
        <end position="70"/>
    </location>
</feature>
<keyword evidence="3" id="KW-0732">Signal</keyword>
<reference evidence="4" key="1">
    <citation type="submission" date="2022-08" db="UniProtKB">
        <authorList>
            <consortium name="EnsemblMetazoa"/>
        </authorList>
    </citation>
    <scope>IDENTIFICATION</scope>
    <source>
        <strain evidence="4">EBRO</strain>
    </source>
</reference>
<evidence type="ECO:0000256" key="3">
    <source>
        <dbReference type="SAM" id="SignalP"/>
    </source>
</evidence>
<dbReference type="AlphaFoldDB" id="A0A182IWQ0"/>
<protein>
    <submittedName>
        <fullName evidence="4">Uncharacterized protein</fullName>
    </submittedName>
</protein>
<dbReference type="EnsemblMetazoa" id="AATE006953-RA">
    <property type="protein sequence ID" value="AATE006953-PA.1"/>
    <property type="gene ID" value="AATE006953"/>
</dbReference>
<feature type="region of interest" description="Disordered" evidence="1">
    <location>
        <begin position="30"/>
        <end position="70"/>
    </location>
</feature>